<dbReference type="Pfam" id="PF13602">
    <property type="entry name" value="ADH_zinc_N_2"/>
    <property type="match status" value="1"/>
</dbReference>
<dbReference type="GO" id="GO:0016491">
    <property type="term" value="F:oxidoreductase activity"/>
    <property type="evidence" value="ECO:0007669"/>
    <property type="project" value="InterPro"/>
</dbReference>
<dbReference type="InterPro" id="IPR013154">
    <property type="entry name" value="ADH-like_N"/>
</dbReference>
<dbReference type="CDD" id="cd08267">
    <property type="entry name" value="MDR1"/>
    <property type="match status" value="1"/>
</dbReference>
<evidence type="ECO:0000259" key="2">
    <source>
        <dbReference type="SMART" id="SM00829"/>
    </source>
</evidence>
<dbReference type="Pfam" id="PF08240">
    <property type="entry name" value="ADH_N"/>
    <property type="match status" value="1"/>
</dbReference>
<dbReference type="SMART" id="SM00829">
    <property type="entry name" value="PKS_ER"/>
    <property type="match status" value="1"/>
</dbReference>
<dbReference type="InterPro" id="IPR036291">
    <property type="entry name" value="NAD(P)-bd_dom_sf"/>
</dbReference>
<dbReference type="InterPro" id="IPR020843">
    <property type="entry name" value="ER"/>
</dbReference>
<name>A0A552WX88_9MICO</name>
<evidence type="ECO:0000256" key="1">
    <source>
        <dbReference type="SAM" id="MobiDB-lite"/>
    </source>
</evidence>
<dbReference type="Proteomes" id="UP000318693">
    <property type="component" value="Unassembled WGS sequence"/>
</dbReference>
<reference evidence="3 4" key="1">
    <citation type="submission" date="2019-07" db="EMBL/GenBank/DDBJ databases">
        <title>Georgenia wutianyii sp. nov. and Georgenia *** sp. nov. isolated from plateau pika (Ochotona curzoniae) in the Qinghai-Tibet plateau of China.</title>
        <authorList>
            <person name="Tian Z."/>
        </authorList>
    </citation>
    <scope>NUCLEOTIDE SEQUENCE [LARGE SCALE GENOMIC DNA]</scope>
    <source>
        <strain evidence="3 4">Z446</strain>
    </source>
</reference>
<dbReference type="RefSeq" id="WP_143416849.1">
    <property type="nucleotide sequence ID" value="NZ_VJXR01000003.1"/>
</dbReference>
<proteinExistence type="predicted"/>
<organism evidence="3 4">
    <name type="scientific">Georgenia yuyongxinii</name>
    <dbReference type="NCBI Taxonomy" id="2589797"/>
    <lineage>
        <taxon>Bacteria</taxon>
        <taxon>Bacillati</taxon>
        <taxon>Actinomycetota</taxon>
        <taxon>Actinomycetes</taxon>
        <taxon>Micrococcales</taxon>
        <taxon>Bogoriellaceae</taxon>
        <taxon>Georgenia</taxon>
    </lineage>
</organism>
<dbReference type="Gene3D" id="3.90.180.10">
    <property type="entry name" value="Medium-chain alcohol dehydrogenases, catalytic domain"/>
    <property type="match status" value="1"/>
</dbReference>
<feature type="region of interest" description="Disordered" evidence="1">
    <location>
        <begin position="322"/>
        <end position="343"/>
    </location>
</feature>
<dbReference type="InterPro" id="IPR052733">
    <property type="entry name" value="Chloroplast_QOR"/>
</dbReference>
<dbReference type="SUPFAM" id="SSF51735">
    <property type="entry name" value="NAD(P)-binding Rossmann-fold domains"/>
    <property type="match status" value="1"/>
</dbReference>
<dbReference type="Gene3D" id="3.40.50.720">
    <property type="entry name" value="NAD(P)-binding Rossmann-like Domain"/>
    <property type="match status" value="1"/>
</dbReference>
<sequence>MRAAVYRRFGGPEVVRVAEVSPPALGRDDVLIRVHASTVSAADHRARSRNVPRGLWLLAAVGIGAFRPRHRVLGMDVAGVVEAVGAGVTKFEPGDEVIAMLGGQFGGHAEYARVPQDGAITAKPRNMTFEEAVTLVFGGITARAFLNRVPLGPGTTVLVNGASGAVGTAAVQLAKHAGAHVTGVCSAANAELVTSLGADRVIDYATADFTGEATTYDVVMDCVGNAEFERVEGSLNPGGALLLVIADLRGALLASWRTRRSGKLVTASVGSYRADDLAHLVRLAESGHYRAVIDRTFDLTDIAQAHSYVDTGRKKGNVVLSGLDRPGPTAAHAVDPDPSLVRD</sequence>
<dbReference type="AlphaFoldDB" id="A0A552WX88"/>
<keyword evidence="4" id="KW-1185">Reference proteome</keyword>
<comment type="caution">
    <text evidence="3">The sequence shown here is derived from an EMBL/GenBank/DDBJ whole genome shotgun (WGS) entry which is preliminary data.</text>
</comment>
<accession>A0A552WX88</accession>
<dbReference type="InterPro" id="IPR011032">
    <property type="entry name" value="GroES-like_sf"/>
</dbReference>
<feature type="domain" description="Enoyl reductase (ER)" evidence="2">
    <location>
        <begin position="10"/>
        <end position="320"/>
    </location>
</feature>
<dbReference type="PANTHER" id="PTHR44013">
    <property type="entry name" value="ZINC-TYPE ALCOHOL DEHYDROGENASE-LIKE PROTEIN C16A3.02C"/>
    <property type="match status" value="1"/>
</dbReference>
<protein>
    <submittedName>
        <fullName evidence="3">NAD(P)-dependent alcohol dehydrogenase</fullName>
    </submittedName>
</protein>
<dbReference type="PANTHER" id="PTHR44013:SF1">
    <property type="entry name" value="ZINC-TYPE ALCOHOL DEHYDROGENASE-LIKE PROTEIN C16A3.02C"/>
    <property type="match status" value="1"/>
</dbReference>
<gene>
    <name evidence="3" type="ORF">FJ693_01900</name>
</gene>
<dbReference type="SUPFAM" id="SSF50129">
    <property type="entry name" value="GroES-like"/>
    <property type="match status" value="1"/>
</dbReference>
<evidence type="ECO:0000313" key="3">
    <source>
        <dbReference type="EMBL" id="TRW47276.1"/>
    </source>
</evidence>
<dbReference type="EMBL" id="VJXR01000003">
    <property type="protein sequence ID" value="TRW47276.1"/>
    <property type="molecule type" value="Genomic_DNA"/>
</dbReference>
<evidence type="ECO:0000313" key="4">
    <source>
        <dbReference type="Proteomes" id="UP000318693"/>
    </source>
</evidence>